<comment type="caution">
    <text evidence="1">The sequence shown here is derived from an EMBL/GenBank/DDBJ whole genome shotgun (WGS) entry which is preliminary data.</text>
</comment>
<evidence type="ECO:0000313" key="1">
    <source>
        <dbReference type="EMBL" id="MEJ8306611.1"/>
    </source>
</evidence>
<organism evidence="1 2">
    <name type="scientific">Saccharibacillus sacchari</name>
    <dbReference type="NCBI Taxonomy" id="456493"/>
    <lineage>
        <taxon>Bacteria</taxon>
        <taxon>Bacillati</taxon>
        <taxon>Bacillota</taxon>
        <taxon>Bacilli</taxon>
        <taxon>Bacillales</taxon>
        <taxon>Paenibacillaceae</taxon>
        <taxon>Saccharibacillus</taxon>
    </lineage>
</organism>
<accession>A0ACC6PI65</accession>
<dbReference type="EMBL" id="JBBKAR010000056">
    <property type="protein sequence ID" value="MEJ8306611.1"/>
    <property type="molecule type" value="Genomic_DNA"/>
</dbReference>
<sequence>MGKRLAKSISVLLVVLLLIPTLASAAPTTQGKAEDLRSALGSVLGEHALLAVIAMQKGYDGKGDFAQAAAALGANTDDLTAAIASVYGTEAGAAFKPIWASHIGFFVNYVTAVKSGDMAGKQKALDNLDAYRVQQAKFFADANPNLNQAAIEAGLKVHIDHLLSAFDSYVAKNYTQAYSQADMAYKHMYMTGDAIAGAIVKQFPAKFPGDLTSASSNLRSGLDQILGEHAILAVWAMQKGIDGAPDFQNAAALLSQNTDELTAAVASVYGNDAGAAFKPIWASHIGFLVDYVTATGAKNTANQQLAKTNLADYIVKQATFFSGANPNLPQATLEAGLREHIDQLISAFDGYAAGNYTNVYPTAREAYHHMFMFSGALSEAIVKQFPAKFEPATTPTTPTTPTNPGTPTMPGMDMTPQVIKLKVGSRTVTVDGMAMTMDVSPLIRNNTTYIPLRYLAESVGAQLKYTKSSKTVQLTQGGATVTFQIGQDTFWVNGTKQSLGAAAIAENGRTQIPVRAVTQALGWTVGWSASNGEITLTKAQ</sequence>
<evidence type="ECO:0000313" key="2">
    <source>
        <dbReference type="Proteomes" id="UP001380953"/>
    </source>
</evidence>
<dbReference type="Proteomes" id="UP001380953">
    <property type="component" value="Unassembled WGS sequence"/>
</dbReference>
<protein>
    <submittedName>
        <fullName evidence="1">Copper amine oxidase N-terminal domain-containing protein</fullName>
    </submittedName>
</protein>
<proteinExistence type="predicted"/>
<reference evidence="1" key="1">
    <citation type="submission" date="2024-03" db="EMBL/GenBank/DDBJ databases">
        <title>Whole genome sequecning of epiphytes from Marcgravia umbellata leaves.</title>
        <authorList>
            <person name="Kumar G."/>
            <person name="Savka M.A."/>
        </authorList>
    </citation>
    <scope>NUCLEOTIDE SEQUENCE</scope>
    <source>
        <strain evidence="1">RIT_BL5</strain>
    </source>
</reference>
<gene>
    <name evidence="1" type="ORF">WKI47_22100</name>
</gene>
<name>A0ACC6PI65_9BACL</name>
<keyword evidence="2" id="KW-1185">Reference proteome</keyword>